<keyword evidence="3" id="KW-0201">Cytochrome c-type biogenesis</keyword>
<evidence type="ECO:0000313" key="8">
    <source>
        <dbReference type="Proteomes" id="UP000219327"/>
    </source>
</evidence>
<evidence type="ECO:0000313" key="7">
    <source>
        <dbReference type="EMBL" id="PDH40602.1"/>
    </source>
</evidence>
<feature type="domain" description="Cytochrome c-type biogenesis protein H Ig-like" evidence="5">
    <location>
        <begin position="302"/>
        <end position="403"/>
    </location>
</feature>
<dbReference type="SUPFAM" id="SSF48452">
    <property type="entry name" value="TPR-like"/>
    <property type="match status" value="1"/>
</dbReference>
<accession>A0A2A5WVT8</accession>
<dbReference type="Gene3D" id="1.25.40.10">
    <property type="entry name" value="Tetratricopeptide repeat domain"/>
    <property type="match status" value="1"/>
</dbReference>
<dbReference type="AlphaFoldDB" id="A0A2A5WVT8"/>
<protein>
    <submittedName>
        <fullName evidence="7">C-type cytochrome biogenesis protein CcmI</fullName>
    </submittedName>
</protein>
<gene>
    <name evidence="7" type="primary">ccmI</name>
    <name evidence="7" type="ORF">CNE99_03315</name>
</gene>
<dbReference type="PANTHER" id="PTHR47870">
    <property type="entry name" value="CYTOCHROME C-TYPE BIOGENESIS PROTEIN CCMH"/>
    <property type="match status" value="1"/>
</dbReference>
<proteinExistence type="predicted"/>
<dbReference type="InterPro" id="IPR017560">
    <property type="entry name" value="Cyt_c_biogenesis_CcmI"/>
</dbReference>
<dbReference type="NCBIfam" id="TIGR03142">
    <property type="entry name" value="cytochro_ccmI"/>
    <property type="match status" value="1"/>
</dbReference>
<evidence type="ECO:0000256" key="4">
    <source>
        <dbReference type="ARBA" id="ARBA00022803"/>
    </source>
</evidence>
<sequence length="428" mass="46782">MMFWLVALALSLVASGFILIPLLRSARRAEADRNSTVVSIFEERLGELKELRSDGRLSDSEFDALKEELEDSLLAETAIESSESPESSQNRRISPQWVAALAVLLPIVAFALYSDVGLSLGAISDHNLATSLRETDPGDTTQMRQNADRLRRQLENQPDNHQGWYLLATYLMNASQPEQAAQAFEHLVAAYPGDVDLAARYAEMLFMADDRTLSTRVEKAMSNVVKLQPLHTGMMELRGMSAASSGDYRSALRHFERALSTLSGRERAAERGQILGAAIARVREMASAHAEDPRQSSEERRIEVKVSLASHLVVSPETPLFVYARAAGGPPMPLAVRRLLAADLPVTVALTEDMAMMPGMSLASFDDVEIVARLSSSGIANASPNDLEARSPVINVETISDSVYLEISQRRGELDVDGERSTGNDSVL</sequence>
<dbReference type="GO" id="GO:0017004">
    <property type="term" value="P:cytochrome complex assembly"/>
    <property type="evidence" value="ECO:0007669"/>
    <property type="project" value="UniProtKB-KW"/>
</dbReference>
<evidence type="ECO:0000256" key="2">
    <source>
        <dbReference type="ARBA" id="ARBA00022737"/>
    </source>
</evidence>
<reference evidence="7 8" key="1">
    <citation type="submission" date="2017-08" db="EMBL/GenBank/DDBJ databases">
        <title>Fine stratification of microbial communities through a metagenomic profile of the photic zone.</title>
        <authorList>
            <person name="Haro-Moreno J.M."/>
            <person name="Lopez-Perez M."/>
            <person name="De La Torre J."/>
            <person name="Picazo A."/>
            <person name="Camacho A."/>
            <person name="Rodriguez-Valera F."/>
        </authorList>
    </citation>
    <scope>NUCLEOTIDE SEQUENCE [LARGE SCALE GENOMIC DNA]</scope>
    <source>
        <strain evidence="7">MED-G24</strain>
    </source>
</reference>
<evidence type="ECO:0000256" key="3">
    <source>
        <dbReference type="ARBA" id="ARBA00022748"/>
    </source>
</evidence>
<dbReference type="InterPro" id="IPR051263">
    <property type="entry name" value="C-type_cytochrome_biogenesis"/>
</dbReference>
<evidence type="ECO:0000259" key="6">
    <source>
        <dbReference type="Pfam" id="PF23914"/>
    </source>
</evidence>
<evidence type="ECO:0000259" key="5">
    <source>
        <dbReference type="Pfam" id="PF23892"/>
    </source>
</evidence>
<dbReference type="Pfam" id="PF23914">
    <property type="entry name" value="TPR_CcmH_CycH"/>
    <property type="match status" value="1"/>
</dbReference>
<name>A0A2A5WVT8_9GAMM</name>
<keyword evidence="2" id="KW-0677">Repeat</keyword>
<dbReference type="EMBL" id="NTKD01000010">
    <property type="protein sequence ID" value="PDH40602.1"/>
    <property type="molecule type" value="Genomic_DNA"/>
</dbReference>
<dbReference type="GO" id="GO:0005886">
    <property type="term" value="C:plasma membrane"/>
    <property type="evidence" value="ECO:0007669"/>
    <property type="project" value="TreeGrafter"/>
</dbReference>
<dbReference type="Pfam" id="PF23892">
    <property type="entry name" value="Ig_CycH"/>
    <property type="match status" value="1"/>
</dbReference>
<comment type="subcellular location">
    <subcellularLocation>
        <location evidence="1">Cell envelope</location>
    </subcellularLocation>
</comment>
<dbReference type="InterPro" id="IPR056412">
    <property type="entry name" value="Ig_CycH"/>
</dbReference>
<dbReference type="Proteomes" id="UP000219327">
    <property type="component" value="Unassembled WGS sequence"/>
</dbReference>
<evidence type="ECO:0000256" key="1">
    <source>
        <dbReference type="ARBA" id="ARBA00004196"/>
    </source>
</evidence>
<comment type="caution">
    <text evidence="7">The sequence shown here is derived from an EMBL/GenBank/DDBJ whole genome shotgun (WGS) entry which is preliminary data.</text>
</comment>
<dbReference type="GO" id="GO:0030313">
    <property type="term" value="C:cell envelope"/>
    <property type="evidence" value="ECO:0007669"/>
    <property type="project" value="UniProtKB-SubCell"/>
</dbReference>
<dbReference type="InterPro" id="IPR011990">
    <property type="entry name" value="TPR-like_helical_dom_sf"/>
</dbReference>
<organism evidence="7 8">
    <name type="scientific">OM182 bacterium MED-G24</name>
    <dbReference type="NCBI Taxonomy" id="1986255"/>
    <lineage>
        <taxon>Bacteria</taxon>
        <taxon>Pseudomonadati</taxon>
        <taxon>Pseudomonadota</taxon>
        <taxon>Gammaproteobacteria</taxon>
        <taxon>OMG group</taxon>
        <taxon>OM182 clade</taxon>
    </lineage>
</organism>
<dbReference type="PANTHER" id="PTHR47870:SF1">
    <property type="entry name" value="CYTOCHROME C-TYPE BIOGENESIS PROTEIN CCMH"/>
    <property type="match status" value="1"/>
</dbReference>
<keyword evidence="4" id="KW-0802">TPR repeat</keyword>
<dbReference type="InterPro" id="IPR056413">
    <property type="entry name" value="TPR_CcmH_CycH"/>
</dbReference>
<feature type="domain" description="Cytochrome c-type biogenesis protein H TPR" evidence="6">
    <location>
        <begin position="136"/>
        <end position="263"/>
    </location>
</feature>